<gene>
    <name evidence="2" type="ORF">EX895_002104</name>
</gene>
<sequence length="252" mass="26599">MSAPPGRSATVTSLSGRVNALKFMQRASPSSTSNTPTKPTASSSRTPLASPSPATAAAASPSPSVPGSPFGGAVDEEQWSLSPAAIAKLRAKASRPETASVQKKGPTISQEAGFDAWLITREKQVPGDSASSRTSQRQTFGKLGKQKQEADEDQDSKKRSRGQHDDNDDDEDNAEGLEPDFESGESEQESPKRFVKPGSLSNGKNKDKRSDKQHQESPSAKKPKKNGAGKDQDKVVFARKRGGKPGISGGGR</sequence>
<feature type="region of interest" description="Disordered" evidence="1">
    <location>
        <begin position="1"/>
        <end position="77"/>
    </location>
</feature>
<dbReference type="RefSeq" id="XP_029740848.1">
    <property type="nucleotide sequence ID" value="XM_029882703.1"/>
</dbReference>
<protein>
    <submittedName>
        <fullName evidence="2">Uncharacterized protein</fullName>
    </submittedName>
</protein>
<dbReference type="GeneID" id="40724999"/>
<evidence type="ECO:0000256" key="1">
    <source>
        <dbReference type="SAM" id="MobiDB-lite"/>
    </source>
</evidence>
<dbReference type="OrthoDB" id="2556684at2759"/>
<dbReference type="AlphaFoldDB" id="A0A4U7KW71"/>
<reference evidence="2 3" key="1">
    <citation type="submission" date="2019-05" db="EMBL/GenBank/DDBJ databases">
        <title>Sporisorium graminicola CBS 10092 draft sequencing and annotation.</title>
        <authorList>
            <person name="Solano-Gonzalez S."/>
            <person name="Caddick M.X."/>
            <person name="Darby A."/>
        </authorList>
    </citation>
    <scope>NUCLEOTIDE SEQUENCE [LARGE SCALE GENOMIC DNA]</scope>
    <source>
        <strain evidence="2 3">CBS 10092</strain>
    </source>
</reference>
<name>A0A4U7KW71_9BASI</name>
<accession>A0A4U7KW71</accession>
<feature type="compositionally biased region" description="Low complexity" evidence="1">
    <location>
        <begin position="28"/>
        <end position="73"/>
    </location>
</feature>
<comment type="caution">
    <text evidence="2">The sequence shown here is derived from an EMBL/GenBank/DDBJ whole genome shotgun (WGS) entry which is preliminary data.</text>
</comment>
<keyword evidence="3" id="KW-1185">Reference proteome</keyword>
<dbReference type="KEGG" id="sgra:EX895_002104"/>
<dbReference type="Proteomes" id="UP000306050">
    <property type="component" value="Chromosome SGRAM_13"/>
</dbReference>
<dbReference type="EMBL" id="SRRM01000006">
    <property type="protein sequence ID" value="TKY88863.1"/>
    <property type="molecule type" value="Genomic_DNA"/>
</dbReference>
<feature type="compositionally biased region" description="Polar residues" evidence="1">
    <location>
        <begin position="129"/>
        <end position="139"/>
    </location>
</feature>
<feature type="compositionally biased region" description="Basic and acidic residues" evidence="1">
    <location>
        <begin position="204"/>
        <end position="215"/>
    </location>
</feature>
<evidence type="ECO:0000313" key="3">
    <source>
        <dbReference type="Proteomes" id="UP000306050"/>
    </source>
</evidence>
<evidence type="ECO:0000313" key="2">
    <source>
        <dbReference type="EMBL" id="TKY88863.1"/>
    </source>
</evidence>
<feature type="compositionally biased region" description="Acidic residues" evidence="1">
    <location>
        <begin position="166"/>
        <end position="188"/>
    </location>
</feature>
<proteinExistence type="predicted"/>
<feature type="region of interest" description="Disordered" evidence="1">
    <location>
        <begin position="89"/>
        <end position="252"/>
    </location>
</feature>
<organism evidence="2 3">
    <name type="scientific">Sporisorium graminicola</name>
    <dbReference type="NCBI Taxonomy" id="280036"/>
    <lineage>
        <taxon>Eukaryota</taxon>
        <taxon>Fungi</taxon>
        <taxon>Dikarya</taxon>
        <taxon>Basidiomycota</taxon>
        <taxon>Ustilaginomycotina</taxon>
        <taxon>Ustilaginomycetes</taxon>
        <taxon>Ustilaginales</taxon>
        <taxon>Ustilaginaceae</taxon>
        <taxon>Sporisorium</taxon>
    </lineage>
</organism>